<dbReference type="OrthoDB" id="9795583at2"/>
<reference evidence="5 6" key="1">
    <citation type="submission" date="2009-02" db="EMBL/GenBank/DDBJ databases">
        <title>Sequencing of the draft genome and assembly of Dethiobacter alkaliphilus AHT 1.</title>
        <authorList>
            <consortium name="US DOE Joint Genome Institute (JGI-PGF)"/>
            <person name="Lucas S."/>
            <person name="Copeland A."/>
            <person name="Lapidus A."/>
            <person name="Glavina del Rio T."/>
            <person name="Dalin E."/>
            <person name="Tice H."/>
            <person name="Bruce D."/>
            <person name="Goodwin L."/>
            <person name="Pitluck S."/>
            <person name="Larimer F."/>
            <person name="Land M.L."/>
            <person name="Hauser L."/>
            <person name="Muyzer G."/>
        </authorList>
    </citation>
    <scope>NUCLEOTIDE SEQUENCE [LARGE SCALE GENOMIC DNA]</scope>
    <source>
        <strain evidence="5 6">AHT 1</strain>
    </source>
</reference>
<dbReference type="PIRSF" id="PIRSF019455">
    <property type="entry name" value="CopR_AtkY"/>
    <property type="match status" value="1"/>
</dbReference>
<dbReference type="GO" id="GO:0003677">
    <property type="term" value="F:DNA binding"/>
    <property type="evidence" value="ECO:0007669"/>
    <property type="project" value="UniProtKB-KW"/>
</dbReference>
<proteinExistence type="inferred from homology"/>
<dbReference type="Pfam" id="PF03965">
    <property type="entry name" value="Penicillinase_R"/>
    <property type="match status" value="1"/>
</dbReference>
<gene>
    <name evidence="5" type="ORF">DealDRAFT_2021</name>
</gene>
<sequence>MNSVPRISEAEWQVMKVLWEGSPRTAGEIVQALEDSTEWNPRTIKTLVSRLVKKKAISYEKDEKDSRKYHYYPLVSEDECVRAESKSFLKRVYGGALNVMIANFLEEQELSQKEIEELKSILEKKEN</sequence>
<dbReference type="InterPro" id="IPR036388">
    <property type="entry name" value="WH-like_DNA-bd_sf"/>
</dbReference>
<dbReference type="InterPro" id="IPR036390">
    <property type="entry name" value="WH_DNA-bd_sf"/>
</dbReference>
<comment type="similarity">
    <text evidence="1">Belongs to the BlaI transcriptional regulatory family.</text>
</comment>
<keyword evidence="6" id="KW-1185">Reference proteome</keyword>
<evidence type="ECO:0000313" key="6">
    <source>
        <dbReference type="Proteomes" id="UP000006443"/>
    </source>
</evidence>
<evidence type="ECO:0000313" key="5">
    <source>
        <dbReference type="EMBL" id="EEG77268.1"/>
    </source>
</evidence>
<protein>
    <submittedName>
        <fullName evidence="5">Transcriptional repressor, CopY family</fullName>
    </submittedName>
</protein>
<name>C0GHR2_DETAL</name>
<comment type="caution">
    <text evidence="5">The sequence shown here is derived from an EMBL/GenBank/DDBJ whole genome shotgun (WGS) entry which is preliminary data.</text>
</comment>
<dbReference type="GO" id="GO:0045892">
    <property type="term" value="P:negative regulation of DNA-templated transcription"/>
    <property type="evidence" value="ECO:0007669"/>
    <property type="project" value="InterPro"/>
</dbReference>
<evidence type="ECO:0000256" key="1">
    <source>
        <dbReference type="ARBA" id="ARBA00011046"/>
    </source>
</evidence>
<accession>C0GHR2</accession>
<keyword evidence="2" id="KW-0805">Transcription regulation</keyword>
<evidence type="ECO:0000256" key="2">
    <source>
        <dbReference type="ARBA" id="ARBA00023015"/>
    </source>
</evidence>
<keyword evidence="4" id="KW-0804">Transcription</keyword>
<evidence type="ECO:0000256" key="3">
    <source>
        <dbReference type="ARBA" id="ARBA00023125"/>
    </source>
</evidence>
<dbReference type="Gene3D" id="1.10.4040.10">
    <property type="entry name" value="Penicillinase repressor domain"/>
    <property type="match status" value="1"/>
</dbReference>
<dbReference type="AlphaFoldDB" id="C0GHR2"/>
<dbReference type="Proteomes" id="UP000006443">
    <property type="component" value="Unassembled WGS sequence"/>
</dbReference>
<organism evidence="5 6">
    <name type="scientific">Dethiobacter alkaliphilus AHT 1</name>
    <dbReference type="NCBI Taxonomy" id="555088"/>
    <lineage>
        <taxon>Bacteria</taxon>
        <taxon>Bacillati</taxon>
        <taxon>Bacillota</taxon>
        <taxon>Dethiobacteria</taxon>
        <taxon>Dethiobacterales</taxon>
        <taxon>Dethiobacteraceae</taxon>
        <taxon>Dethiobacter</taxon>
    </lineage>
</organism>
<dbReference type="EMBL" id="ACJM01000009">
    <property type="protein sequence ID" value="EEG77268.1"/>
    <property type="molecule type" value="Genomic_DNA"/>
</dbReference>
<dbReference type="RefSeq" id="WP_008517116.1">
    <property type="nucleotide sequence ID" value="NZ_ACJM01000009.1"/>
</dbReference>
<keyword evidence="3" id="KW-0238">DNA-binding</keyword>
<dbReference type="InterPro" id="IPR005650">
    <property type="entry name" value="BlaI_family"/>
</dbReference>
<dbReference type="eggNOG" id="COG3682">
    <property type="taxonomic scope" value="Bacteria"/>
</dbReference>
<dbReference type="STRING" id="555088.DealDRAFT_2021"/>
<dbReference type="Gene3D" id="1.10.10.10">
    <property type="entry name" value="Winged helix-like DNA-binding domain superfamily/Winged helix DNA-binding domain"/>
    <property type="match status" value="1"/>
</dbReference>
<evidence type="ECO:0000256" key="4">
    <source>
        <dbReference type="ARBA" id="ARBA00023163"/>
    </source>
</evidence>
<dbReference type="SUPFAM" id="SSF46785">
    <property type="entry name" value="Winged helix' DNA-binding domain"/>
    <property type="match status" value="1"/>
</dbReference>